<dbReference type="Proteomes" id="UP000019141">
    <property type="component" value="Unassembled WGS sequence"/>
</dbReference>
<reference evidence="3 4" key="1">
    <citation type="journal article" date="2014" name="Nature">
        <title>An environmental bacterial taxon with a large and distinct metabolic repertoire.</title>
        <authorList>
            <person name="Wilson M.C."/>
            <person name="Mori T."/>
            <person name="Ruckert C."/>
            <person name="Uria A.R."/>
            <person name="Helf M.J."/>
            <person name="Takada K."/>
            <person name="Gernert C."/>
            <person name="Steffens U.A."/>
            <person name="Heycke N."/>
            <person name="Schmitt S."/>
            <person name="Rinke C."/>
            <person name="Helfrich E.J."/>
            <person name="Brachmann A.O."/>
            <person name="Gurgui C."/>
            <person name="Wakimoto T."/>
            <person name="Kracht M."/>
            <person name="Crusemann M."/>
            <person name="Hentschel U."/>
            <person name="Abe I."/>
            <person name="Matsunaga S."/>
            <person name="Kalinowski J."/>
            <person name="Takeyama H."/>
            <person name="Piel J."/>
        </authorList>
    </citation>
    <scope>NUCLEOTIDE SEQUENCE [LARGE SCALE GENOMIC DNA]</scope>
    <source>
        <strain evidence="4">TSY1</strain>
    </source>
</reference>
<dbReference type="SUPFAM" id="SSF55718">
    <property type="entry name" value="SCP-like"/>
    <property type="match status" value="1"/>
</dbReference>
<name>W4L958_ENTF1</name>
<comment type="caution">
    <text evidence="3">The sequence shown here is derived from an EMBL/GenBank/DDBJ whole genome shotgun (WGS) entry which is preliminary data.</text>
</comment>
<evidence type="ECO:0000259" key="2">
    <source>
        <dbReference type="Pfam" id="PF11716"/>
    </source>
</evidence>
<proteinExistence type="predicted"/>
<dbReference type="Pfam" id="PF02036">
    <property type="entry name" value="SCP2"/>
    <property type="match status" value="1"/>
</dbReference>
<evidence type="ECO:0000313" key="3">
    <source>
        <dbReference type="EMBL" id="ETW94623.1"/>
    </source>
</evidence>
<feature type="domain" description="SCP2" evidence="1">
    <location>
        <begin position="186"/>
        <end position="262"/>
    </location>
</feature>
<organism evidence="3 4">
    <name type="scientific">Entotheonella factor</name>
    <dbReference type="NCBI Taxonomy" id="1429438"/>
    <lineage>
        <taxon>Bacteria</taxon>
        <taxon>Pseudomonadati</taxon>
        <taxon>Nitrospinota/Tectimicrobiota group</taxon>
        <taxon>Candidatus Tectimicrobiota</taxon>
        <taxon>Candidatus Entotheonellia</taxon>
        <taxon>Candidatus Entotheonellales</taxon>
        <taxon>Candidatus Entotheonellaceae</taxon>
        <taxon>Candidatus Entotheonella</taxon>
    </lineage>
</organism>
<dbReference type="HOGENOM" id="CLU_078210_0_0_7"/>
<dbReference type="InterPro" id="IPR003033">
    <property type="entry name" value="SCP2_sterol-bd_dom"/>
</dbReference>
<dbReference type="InterPro" id="IPR024344">
    <property type="entry name" value="MDMPI_metal-binding"/>
</dbReference>
<dbReference type="SUPFAM" id="SSF109854">
    <property type="entry name" value="DinB/YfiT-like putative metalloenzymes"/>
    <property type="match status" value="1"/>
</dbReference>
<dbReference type="Gene3D" id="1.20.120.450">
    <property type="entry name" value="dinb family like domain"/>
    <property type="match status" value="1"/>
</dbReference>
<sequence length="271" mass="30536">MAQDSGTVAKLEQVWRSIDKLCESFTEREWKLPTDCPGWTVQDSVAHLVDYESRMMQRQPPAHVPPERPHMKNDLGRRNEIWIDWYRAKTGAEVLQAYRDIVAERLEILPTLAPEQLSAPSPASPRGESLESHLERRVVDCWAHEQDIRRSVSRPGHQVGPVVDHVMVRMLDAMGPVVGRRAEVPEGSTVSFDLTGPYQTSLALQIEGGKARSCDPAPPSLTVRLSMDSETFICLVFGRWEPDKVLESGRVLVAGDRQLGYRIVRHMVVTP</sequence>
<evidence type="ECO:0000313" key="4">
    <source>
        <dbReference type="Proteomes" id="UP000019141"/>
    </source>
</evidence>
<dbReference type="NCBIfam" id="TIGR03083">
    <property type="entry name" value="maleylpyruvate isomerase family mycothiol-dependent enzyme"/>
    <property type="match status" value="1"/>
</dbReference>
<evidence type="ECO:0000259" key="1">
    <source>
        <dbReference type="Pfam" id="PF02036"/>
    </source>
</evidence>
<protein>
    <recommendedName>
        <fullName evidence="5">Mycothiol-dependent maleylpyruvate isomerase metal-binding domain-containing protein</fullName>
    </recommendedName>
</protein>
<dbReference type="InterPro" id="IPR034660">
    <property type="entry name" value="DinB/YfiT-like"/>
</dbReference>
<feature type="domain" description="Mycothiol-dependent maleylpyruvate isomerase metal-binding" evidence="2">
    <location>
        <begin position="11"/>
        <end position="149"/>
    </location>
</feature>
<dbReference type="AlphaFoldDB" id="W4L958"/>
<dbReference type="EMBL" id="AZHW01001036">
    <property type="protein sequence ID" value="ETW94623.1"/>
    <property type="molecule type" value="Genomic_DNA"/>
</dbReference>
<dbReference type="InterPro" id="IPR036527">
    <property type="entry name" value="SCP2_sterol-bd_dom_sf"/>
</dbReference>
<evidence type="ECO:0008006" key="5">
    <source>
        <dbReference type="Google" id="ProtNLM"/>
    </source>
</evidence>
<dbReference type="InterPro" id="IPR017517">
    <property type="entry name" value="Maleyloyr_isom"/>
</dbReference>
<gene>
    <name evidence="3" type="ORF">ETSY1_34060</name>
</gene>
<keyword evidence="4" id="KW-1185">Reference proteome</keyword>
<dbReference type="Pfam" id="PF11716">
    <property type="entry name" value="MDMPI_N"/>
    <property type="match status" value="1"/>
</dbReference>
<dbReference type="GO" id="GO:0046872">
    <property type="term" value="F:metal ion binding"/>
    <property type="evidence" value="ECO:0007669"/>
    <property type="project" value="InterPro"/>
</dbReference>
<accession>W4L958</accession>